<feature type="transmembrane region" description="Helical" evidence="1">
    <location>
        <begin position="7"/>
        <end position="25"/>
    </location>
</feature>
<dbReference type="Proteomes" id="UP000003732">
    <property type="component" value="Unassembled WGS sequence"/>
</dbReference>
<evidence type="ECO:0000256" key="1">
    <source>
        <dbReference type="SAM" id="Phobius"/>
    </source>
</evidence>
<sequence>MKNSTRALLSCILIIGLNVMIGRWLSIPYQAITFLQIIVNFYYLMLYLCTIDPKKKFTTFQETGKLMLLNIKNQWKNLLVCLISILAFFLPPFKPINVYLGCNFFFICFQTYHIFSINGLEPQQKNKPS</sequence>
<evidence type="ECO:0000313" key="3">
    <source>
        <dbReference type="Proteomes" id="UP000003732"/>
    </source>
</evidence>
<keyword evidence="1" id="KW-1133">Transmembrane helix</keyword>
<evidence type="ECO:0000313" key="2">
    <source>
        <dbReference type="EMBL" id="EGE54770.1"/>
    </source>
</evidence>
<proteinExistence type="predicted"/>
<keyword evidence="1" id="KW-0812">Transmembrane</keyword>
<dbReference type="EMBL" id="AEUT02000001">
    <property type="protein sequence ID" value="EGE54770.1"/>
    <property type="molecule type" value="Genomic_DNA"/>
</dbReference>
<dbReference type="AlphaFoldDB" id="F1YXA5"/>
<accession>F1YXA5</accession>
<gene>
    <name evidence="2" type="ORF">SPB_1314</name>
</gene>
<feature type="transmembrane region" description="Helical" evidence="1">
    <location>
        <begin position="75"/>
        <end position="92"/>
    </location>
</feature>
<organism evidence="2 3">
    <name type="scientific">Streptococcus parauberis NCFD 2020</name>
    <dbReference type="NCBI Taxonomy" id="873447"/>
    <lineage>
        <taxon>Bacteria</taxon>
        <taxon>Bacillati</taxon>
        <taxon>Bacillota</taxon>
        <taxon>Bacilli</taxon>
        <taxon>Lactobacillales</taxon>
        <taxon>Streptococcaceae</taxon>
        <taxon>Streptococcus</taxon>
    </lineage>
</organism>
<comment type="caution">
    <text evidence="2">The sequence shown here is derived from an EMBL/GenBank/DDBJ whole genome shotgun (WGS) entry which is preliminary data.</text>
</comment>
<protein>
    <submittedName>
        <fullName evidence="2">Uncharacterized protein</fullName>
    </submittedName>
</protein>
<keyword evidence="1" id="KW-0472">Membrane</keyword>
<feature type="transmembrane region" description="Helical" evidence="1">
    <location>
        <begin position="31"/>
        <end position="49"/>
    </location>
</feature>
<name>F1YXA5_9STRE</name>
<reference evidence="2 3" key="1">
    <citation type="submission" date="2011-02" db="EMBL/GenBank/DDBJ databases">
        <authorList>
            <person name="Stanhope M.J."/>
            <person name="Durkin A.S."/>
            <person name="Hostetler J."/>
            <person name="Kim M."/>
            <person name="Radune D."/>
            <person name="Singh I."/>
            <person name="Town C.D."/>
        </authorList>
    </citation>
    <scope>NUCLEOTIDE SEQUENCE [LARGE SCALE GENOMIC DNA]</scope>
    <source>
        <strain evidence="2 3">NCFD 2020</strain>
    </source>
</reference>
<dbReference type="HOGENOM" id="CLU_1947660_0_0_9"/>